<evidence type="ECO:0000313" key="1">
    <source>
        <dbReference type="EMBL" id="KAF8906836.1"/>
    </source>
</evidence>
<gene>
    <name evidence="1" type="ORF">CPB84DRAFT_1769795</name>
</gene>
<dbReference type="AlphaFoldDB" id="A0A9P5NU98"/>
<dbReference type="Proteomes" id="UP000724874">
    <property type="component" value="Unassembled WGS sequence"/>
</dbReference>
<reference evidence="1" key="1">
    <citation type="submission" date="2020-11" db="EMBL/GenBank/DDBJ databases">
        <authorList>
            <consortium name="DOE Joint Genome Institute"/>
            <person name="Ahrendt S."/>
            <person name="Riley R."/>
            <person name="Andreopoulos W."/>
            <person name="LaButti K."/>
            <person name="Pangilinan J."/>
            <person name="Ruiz-duenas F.J."/>
            <person name="Barrasa J.M."/>
            <person name="Sanchez-Garcia M."/>
            <person name="Camarero S."/>
            <person name="Miyauchi S."/>
            <person name="Serrano A."/>
            <person name="Linde D."/>
            <person name="Babiker R."/>
            <person name="Drula E."/>
            <person name="Ayuso-Fernandez I."/>
            <person name="Pacheco R."/>
            <person name="Padilla G."/>
            <person name="Ferreira P."/>
            <person name="Barriuso J."/>
            <person name="Kellner H."/>
            <person name="Castanera R."/>
            <person name="Alfaro M."/>
            <person name="Ramirez L."/>
            <person name="Pisabarro A.G."/>
            <person name="Kuo A."/>
            <person name="Tritt A."/>
            <person name="Lipzen A."/>
            <person name="He G."/>
            <person name="Yan M."/>
            <person name="Ng V."/>
            <person name="Cullen D."/>
            <person name="Martin F."/>
            <person name="Rosso M.-N."/>
            <person name="Henrissat B."/>
            <person name="Hibbett D."/>
            <person name="Martinez A.T."/>
            <person name="Grigoriev I.V."/>
        </authorList>
    </citation>
    <scope>NUCLEOTIDE SEQUENCE</scope>
    <source>
        <strain evidence="1">AH 44721</strain>
    </source>
</reference>
<accession>A0A9P5NU98</accession>
<dbReference type="EMBL" id="JADNYJ010000017">
    <property type="protein sequence ID" value="KAF8906836.1"/>
    <property type="molecule type" value="Genomic_DNA"/>
</dbReference>
<sequence>MITSEVAVRMYALSALVGGWVDCPLRSAAEQCRRSRSPQTFCQADQPSALARSCKT</sequence>
<comment type="caution">
    <text evidence="1">The sequence shown here is derived from an EMBL/GenBank/DDBJ whole genome shotgun (WGS) entry which is preliminary data.</text>
</comment>
<protein>
    <submittedName>
        <fullName evidence="1">Uncharacterized protein</fullName>
    </submittedName>
</protein>
<proteinExistence type="predicted"/>
<name>A0A9P5NU98_GYMJU</name>
<organism evidence="1 2">
    <name type="scientific">Gymnopilus junonius</name>
    <name type="common">Spectacular rustgill mushroom</name>
    <name type="synonym">Gymnopilus spectabilis subsp. junonius</name>
    <dbReference type="NCBI Taxonomy" id="109634"/>
    <lineage>
        <taxon>Eukaryota</taxon>
        <taxon>Fungi</taxon>
        <taxon>Dikarya</taxon>
        <taxon>Basidiomycota</taxon>
        <taxon>Agaricomycotina</taxon>
        <taxon>Agaricomycetes</taxon>
        <taxon>Agaricomycetidae</taxon>
        <taxon>Agaricales</taxon>
        <taxon>Agaricineae</taxon>
        <taxon>Hymenogastraceae</taxon>
        <taxon>Gymnopilus</taxon>
    </lineage>
</organism>
<keyword evidence="2" id="KW-1185">Reference proteome</keyword>
<evidence type="ECO:0000313" key="2">
    <source>
        <dbReference type="Proteomes" id="UP000724874"/>
    </source>
</evidence>